<evidence type="ECO:0000313" key="4">
    <source>
        <dbReference type="Proteomes" id="UP001156691"/>
    </source>
</evidence>
<name>A0ABQ5W227_9HYPH</name>
<gene>
    <name evidence="3" type="ORF">GCM10010862_12140</name>
</gene>
<dbReference type="Proteomes" id="UP001156691">
    <property type="component" value="Unassembled WGS sequence"/>
</dbReference>
<proteinExistence type="predicted"/>
<dbReference type="EMBL" id="BSNS01000007">
    <property type="protein sequence ID" value="GLQ53955.1"/>
    <property type="molecule type" value="Genomic_DNA"/>
</dbReference>
<feature type="compositionally biased region" description="Low complexity" evidence="1">
    <location>
        <begin position="137"/>
        <end position="146"/>
    </location>
</feature>
<evidence type="ECO:0000256" key="2">
    <source>
        <dbReference type="SAM" id="SignalP"/>
    </source>
</evidence>
<dbReference type="RefSeq" id="WP_284339403.1">
    <property type="nucleotide sequence ID" value="NZ_BSNS01000007.1"/>
</dbReference>
<sequence>MTNANARSPTTCRRVSDRATLSAGVAVTLWLLVSGAALAQEPAGDAPAATTPGQQEPGDPGVVCSVSGYDVIIRNTGTDPIASGAAVNWSVPFARVEGSHALTAVLDPGGRVFLTGALGSNFLSSSAECVAGMAGEPDQPAGGDNAPAPPAN</sequence>
<keyword evidence="2" id="KW-0732">Signal</keyword>
<accession>A0ABQ5W227</accession>
<evidence type="ECO:0000256" key="1">
    <source>
        <dbReference type="SAM" id="MobiDB-lite"/>
    </source>
</evidence>
<organism evidence="3 4">
    <name type="scientific">Devosia nitrariae</name>
    <dbReference type="NCBI Taxonomy" id="2071872"/>
    <lineage>
        <taxon>Bacteria</taxon>
        <taxon>Pseudomonadati</taxon>
        <taxon>Pseudomonadota</taxon>
        <taxon>Alphaproteobacteria</taxon>
        <taxon>Hyphomicrobiales</taxon>
        <taxon>Devosiaceae</taxon>
        <taxon>Devosia</taxon>
    </lineage>
</organism>
<feature type="signal peptide" evidence="2">
    <location>
        <begin position="1"/>
        <end position="39"/>
    </location>
</feature>
<evidence type="ECO:0000313" key="3">
    <source>
        <dbReference type="EMBL" id="GLQ53955.1"/>
    </source>
</evidence>
<feature type="chain" id="PRO_5046968766" description="Lamin tail domain-containing protein" evidence="2">
    <location>
        <begin position="40"/>
        <end position="152"/>
    </location>
</feature>
<keyword evidence="4" id="KW-1185">Reference proteome</keyword>
<protein>
    <recommendedName>
        <fullName evidence="5">Lamin tail domain-containing protein</fullName>
    </recommendedName>
</protein>
<comment type="caution">
    <text evidence="3">The sequence shown here is derived from an EMBL/GenBank/DDBJ whole genome shotgun (WGS) entry which is preliminary data.</text>
</comment>
<evidence type="ECO:0008006" key="5">
    <source>
        <dbReference type="Google" id="ProtNLM"/>
    </source>
</evidence>
<reference evidence="4" key="1">
    <citation type="journal article" date="2019" name="Int. J. Syst. Evol. Microbiol.">
        <title>The Global Catalogue of Microorganisms (GCM) 10K type strain sequencing project: providing services to taxonomists for standard genome sequencing and annotation.</title>
        <authorList>
            <consortium name="The Broad Institute Genomics Platform"/>
            <consortium name="The Broad Institute Genome Sequencing Center for Infectious Disease"/>
            <person name="Wu L."/>
            <person name="Ma J."/>
        </authorList>
    </citation>
    <scope>NUCLEOTIDE SEQUENCE [LARGE SCALE GENOMIC DNA]</scope>
    <source>
        <strain evidence="4">NBRC 112416</strain>
    </source>
</reference>
<feature type="region of interest" description="Disordered" evidence="1">
    <location>
        <begin position="133"/>
        <end position="152"/>
    </location>
</feature>